<sequence>MKRLIISFCCLVAATHAHSTPSNSLEVGYSQLNISDLGDLKVKGPQLSVKSAFPAFYLTGVYRQLTTDMHGFFALEHNQQSLSGGSDFDIDVDFIELGIGKMITLSDTSYLNIHGYLSKISLDVDGHERYTHITEDGTVNVVYDEPFSESDSVDLLTFKVHYRKYIDQFYLEAGIGAESDSSVNIKRVKNEGSETNLILSAEIGYDFNSQWAANVRYFNSKDYSITSANISYNF</sequence>
<proteinExistence type="predicted"/>
<name>A0ABR9EJR6_9GAMM</name>
<dbReference type="EMBL" id="AQGV01000015">
    <property type="protein sequence ID" value="MBE0370952.1"/>
    <property type="molecule type" value="Genomic_DNA"/>
</dbReference>
<evidence type="ECO:0000313" key="2">
    <source>
        <dbReference type="EMBL" id="MBE0370952.1"/>
    </source>
</evidence>
<dbReference type="RefSeq" id="WP_192509973.1">
    <property type="nucleotide sequence ID" value="NZ_AQGV01000015.1"/>
</dbReference>
<keyword evidence="3" id="KW-1185">Reference proteome</keyword>
<feature type="chain" id="PRO_5046935422" description="Outer membrane protein beta-barrel domain-containing protein" evidence="1">
    <location>
        <begin position="20"/>
        <end position="234"/>
    </location>
</feature>
<keyword evidence="1" id="KW-0732">Signal</keyword>
<accession>A0ABR9EJR6</accession>
<evidence type="ECO:0000313" key="3">
    <source>
        <dbReference type="Proteomes" id="UP000615755"/>
    </source>
</evidence>
<evidence type="ECO:0008006" key="4">
    <source>
        <dbReference type="Google" id="ProtNLM"/>
    </source>
</evidence>
<protein>
    <recommendedName>
        <fullName evidence="4">Outer membrane protein beta-barrel domain-containing protein</fullName>
    </recommendedName>
</protein>
<gene>
    <name evidence="2" type="ORF">PAUR_b1091</name>
</gene>
<reference evidence="2 3" key="1">
    <citation type="submission" date="2015-03" db="EMBL/GenBank/DDBJ databases">
        <title>Genome sequence of Pseudoalteromonas aurantia.</title>
        <authorList>
            <person name="Xie B.-B."/>
            <person name="Rong J.-C."/>
            <person name="Qin Q.-L."/>
            <person name="Zhang Y.-Z."/>
        </authorList>
    </citation>
    <scope>NUCLEOTIDE SEQUENCE [LARGE SCALE GENOMIC DNA]</scope>
    <source>
        <strain evidence="2 3">208</strain>
    </source>
</reference>
<evidence type="ECO:0000256" key="1">
    <source>
        <dbReference type="SAM" id="SignalP"/>
    </source>
</evidence>
<feature type="signal peptide" evidence="1">
    <location>
        <begin position="1"/>
        <end position="19"/>
    </location>
</feature>
<dbReference type="Proteomes" id="UP000615755">
    <property type="component" value="Unassembled WGS sequence"/>
</dbReference>
<organism evidence="2 3">
    <name type="scientific">Pseudoalteromonas aurantia 208</name>
    <dbReference type="NCBI Taxonomy" id="1314867"/>
    <lineage>
        <taxon>Bacteria</taxon>
        <taxon>Pseudomonadati</taxon>
        <taxon>Pseudomonadota</taxon>
        <taxon>Gammaproteobacteria</taxon>
        <taxon>Alteromonadales</taxon>
        <taxon>Pseudoalteromonadaceae</taxon>
        <taxon>Pseudoalteromonas</taxon>
    </lineage>
</organism>
<comment type="caution">
    <text evidence="2">The sequence shown here is derived from an EMBL/GenBank/DDBJ whole genome shotgun (WGS) entry which is preliminary data.</text>
</comment>